<dbReference type="InterPro" id="IPR036047">
    <property type="entry name" value="F-box-like_dom_sf"/>
</dbReference>
<dbReference type="SUPFAM" id="SSF81383">
    <property type="entry name" value="F-box domain"/>
    <property type="match status" value="1"/>
</dbReference>
<evidence type="ECO:0008006" key="4">
    <source>
        <dbReference type="Google" id="ProtNLM"/>
    </source>
</evidence>
<proteinExistence type="predicted"/>
<reference evidence="2 3" key="1">
    <citation type="submission" date="2019-06" db="EMBL/GenBank/DDBJ databases">
        <authorList>
            <person name="Palmer J.M."/>
        </authorList>
    </citation>
    <scope>NUCLEOTIDE SEQUENCE [LARGE SCALE GENOMIC DNA]</scope>
    <source>
        <strain evidence="2 3">TWF102</strain>
    </source>
</reference>
<dbReference type="Proteomes" id="UP000475325">
    <property type="component" value="Unassembled WGS sequence"/>
</dbReference>
<sequence length="431" mass="49808">MDSVSSAGELLLALPTELWYYVLSFLDPNDKMLFAQCSWHCFSIAFPNGVKIPDVDYEWSLRPFSDGGRLAEFKHRIHSARFDIADINNLYSYFEKATIFPNLHRLEINIIGSNAFQKEILAEMLLLLSTLPYYENLSHLVISWHNIYQILPSFEANKIVRDPRSKITSLSIANLESIVLPQSLRSLTLFISRLEYILPLVNFERITNLVLLSPIFPPDYIFCNIKKLTIDSSYPIVALQLPRLTRNFPSVETFSFLRTRPGASGADWIQHIPIFPKMKTLSTYWPQVGRKNADIDMLETALQTKFSTSNDFPVLRSIVFCGYRDFADHRRNITATCIILRTGSRKPGEEFEFKWHGNLGNYQDDPSFADSLLDDSSDEEWEEGNTDEDESEFGEEDDVGIEEEDQEQGEEEEYDSEYFEYLASDDEFYDK</sequence>
<name>A0A7C8IYM0_ORBOL</name>
<protein>
    <recommendedName>
        <fullName evidence="4">F-box domain-containing protein</fullName>
    </recommendedName>
</protein>
<comment type="caution">
    <text evidence="2">The sequence shown here is derived from an EMBL/GenBank/DDBJ whole genome shotgun (WGS) entry which is preliminary data.</text>
</comment>
<dbReference type="SUPFAM" id="SSF52047">
    <property type="entry name" value="RNI-like"/>
    <property type="match status" value="1"/>
</dbReference>
<organism evidence="2 3">
    <name type="scientific">Orbilia oligospora</name>
    <name type="common">Nematode-trapping fungus</name>
    <name type="synonym">Arthrobotrys oligospora</name>
    <dbReference type="NCBI Taxonomy" id="2813651"/>
    <lineage>
        <taxon>Eukaryota</taxon>
        <taxon>Fungi</taxon>
        <taxon>Dikarya</taxon>
        <taxon>Ascomycota</taxon>
        <taxon>Pezizomycotina</taxon>
        <taxon>Orbiliomycetes</taxon>
        <taxon>Orbiliales</taxon>
        <taxon>Orbiliaceae</taxon>
        <taxon>Orbilia</taxon>
    </lineage>
</organism>
<evidence type="ECO:0000313" key="3">
    <source>
        <dbReference type="Proteomes" id="UP000475325"/>
    </source>
</evidence>
<evidence type="ECO:0000313" key="2">
    <source>
        <dbReference type="EMBL" id="KAF3078140.1"/>
    </source>
</evidence>
<evidence type="ECO:0000256" key="1">
    <source>
        <dbReference type="SAM" id="MobiDB-lite"/>
    </source>
</evidence>
<dbReference type="AlphaFoldDB" id="A0A7C8IYM0"/>
<gene>
    <name evidence="2" type="ORF">TWF102_003792</name>
</gene>
<feature type="region of interest" description="Disordered" evidence="1">
    <location>
        <begin position="366"/>
        <end position="431"/>
    </location>
</feature>
<accession>A0A7C8IYM0</accession>
<feature type="compositionally biased region" description="Acidic residues" evidence="1">
    <location>
        <begin position="372"/>
        <end position="431"/>
    </location>
</feature>
<dbReference type="EMBL" id="WIQW01000183">
    <property type="protein sequence ID" value="KAF3078140.1"/>
    <property type="molecule type" value="Genomic_DNA"/>
</dbReference>